<dbReference type="Pfam" id="PF16344">
    <property type="entry name" value="FecR_C"/>
    <property type="match status" value="1"/>
</dbReference>
<dbReference type="EMBL" id="FNRL01000001">
    <property type="protein sequence ID" value="SDZ89920.1"/>
    <property type="molecule type" value="Genomic_DNA"/>
</dbReference>
<dbReference type="InterPro" id="IPR032508">
    <property type="entry name" value="FecR_C"/>
</dbReference>
<evidence type="ECO:0000313" key="3">
    <source>
        <dbReference type="EMBL" id="SDZ89920.1"/>
    </source>
</evidence>
<dbReference type="OrthoDB" id="680510at2"/>
<evidence type="ECO:0000259" key="1">
    <source>
        <dbReference type="Pfam" id="PF04773"/>
    </source>
</evidence>
<dbReference type="InterPro" id="IPR012373">
    <property type="entry name" value="Ferrdict_sens_TM"/>
</dbReference>
<dbReference type="InterPro" id="IPR006860">
    <property type="entry name" value="FecR"/>
</dbReference>
<feature type="domain" description="Protein FecR C-terminal" evidence="2">
    <location>
        <begin position="344"/>
        <end position="410"/>
    </location>
</feature>
<feature type="domain" description="FecR protein" evidence="1">
    <location>
        <begin position="198"/>
        <end position="294"/>
    </location>
</feature>
<dbReference type="Proteomes" id="UP000199656">
    <property type="component" value="Unassembled WGS sequence"/>
</dbReference>
<evidence type="ECO:0000313" key="4">
    <source>
        <dbReference type="Proteomes" id="UP000199656"/>
    </source>
</evidence>
<dbReference type="RefSeq" id="WP_089757407.1">
    <property type="nucleotide sequence ID" value="NZ_BKAT01000020.1"/>
</dbReference>
<sequence>MKVNIDQIKDILYSHFSGRSLTAGEEALLEQWLKQSAVNRNLFNQIRDKSEIDQYFSIVMDDRHTEAAFQRFKANSIEEFTDANHNEPAVRPVRHLHFARKWQWAAAAVILLAAGTYYWKLIGKQTLPVENSKSLQADIGPGGALATLTLADGSKITLDSAANGKLAQQGNAQVVKLANGQIAYNAGIQTESEMLWNTMSTPNGGQYQLVLPDGTKAWLNASSSITFPAAFAGNKRQVKIKGEVYFEVAKKEQQPFMVDVNGKALVQVLGTSFNINSYEDEDNINTTLLEGSVRIVGDNQTVVLKPGQQALIAAADRQSAAGKGILVNSSVDTDQVLAWKNGIFDFTGADLKTVMRQLTRWYNIEVEYRGPNSNITFQGKMYRNVNLKDVLEALQKMGVRTELQGRKLIVF</sequence>
<protein>
    <submittedName>
        <fullName evidence="3">FecR family protein</fullName>
    </submittedName>
</protein>
<dbReference type="Gene3D" id="3.55.50.30">
    <property type="match status" value="1"/>
</dbReference>
<name>A0A1H3WSI1_9BACT</name>
<dbReference type="PANTHER" id="PTHR30273:SF2">
    <property type="entry name" value="PROTEIN FECR"/>
    <property type="match status" value="1"/>
</dbReference>
<proteinExistence type="predicted"/>
<dbReference type="GO" id="GO:0016989">
    <property type="term" value="F:sigma factor antagonist activity"/>
    <property type="evidence" value="ECO:0007669"/>
    <property type="project" value="TreeGrafter"/>
</dbReference>
<evidence type="ECO:0000259" key="2">
    <source>
        <dbReference type="Pfam" id="PF16344"/>
    </source>
</evidence>
<dbReference type="STRING" id="408074.SAMN05660909_00033"/>
<gene>
    <name evidence="3" type="ORF">SAMN05660909_00033</name>
</gene>
<dbReference type="AlphaFoldDB" id="A0A1H3WSI1"/>
<accession>A0A1H3WSI1</accession>
<organism evidence="3 4">
    <name type="scientific">Chitinophaga terrae</name>
    <name type="common">ex Kim and Jung 2007</name>
    <dbReference type="NCBI Taxonomy" id="408074"/>
    <lineage>
        <taxon>Bacteria</taxon>
        <taxon>Pseudomonadati</taxon>
        <taxon>Bacteroidota</taxon>
        <taxon>Chitinophagia</taxon>
        <taxon>Chitinophagales</taxon>
        <taxon>Chitinophagaceae</taxon>
        <taxon>Chitinophaga</taxon>
    </lineage>
</organism>
<dbReference type="Pfam" id="PF04773">
    <property type="entry name" value="FecR"/>
    <property type="match status" value="1"/>
</dbReference>
<dbReference type="PANTHER" id="PTHR30273">
    <property type="entry name" value="PERIPLASMIC SIGNAL SENSOR AND SIGMA FACTOR ACTIVATOR FECR-RELATED"/>
    <property type="match status" value="1"/>
</dbReference>
<reference evidence="4" key="1">
    <citation type="submission" date="2016-10" db="EMBL/GenBank/DDBJ databases">
        <authorList>
            <person name="Varghese N."/>
            <person name="Submissions S."/>
        </authorList>
    </citation>
    <scope>NUCLEOTIDE SEQUENCE [LARGE SCALE GENOMIC DNA]</scope>
    <source>
        <strain evidence="4">DSM 23920</strain>
    </source>
</reference>
<keyword evidence="4" id="KW-1185">Reference proteome</keyword>
<dbReference type="Gene3D" id="2.60.120.1440">
    <property type="match status" value="1"/>
</dbReference>